<dbReference type="Gene3D" id="3.30.950.10">
    <property type="entry name" value="Methyltransferase, Cobalt-precorrin-4 Transmethylase, Domain 2"/>
    <property type="match status" value="1"/>
</dbReference>
<evidence type="ECO:0000256" key="4">
    <source>
        <dbReference type="ARBA" id="ARBA00022679"/>
    </source>
</evidence>
<dbReference type="InterPro" id="IPR014777">
    <property type="entry name" value="4pyrrole_Mease_sub1"/>
</dbReference>
<dbReference type="SUPFAM" id="SSF53790">
    <property type="entry name" value="Tetrapyrrole methylase"/>
    <property type="match status" value="1"/>
</dbReference>
<gene>
    <name evidence="7" type="ORF">Y717_11705</name>
</gene>
<evidence type="ECO:0000256" key="3">
    <source>
        <dbReference type="ARBA" id="ARBA00022603"/>
    </source>
</evidence>
<dbReference type="OrthoDB" id="9787471at2"/>
<dbReference type="InterPro" id="IPR000878">
    <property type="entry name" value="4pyrrol_Mease"/>
</dbReference>
<dbReference type="InterPro" id="IPR012797">
    <property type="entry name" value="CobF"/>
</dbReference>
<evidence type="ECO:0000256" key="1">
    <source>
        <dbReference type="ARBA" id="ARBA00004953"/>
    </source>
</evidence>
<keyword evidence="5" id="KW-0949">S-adenosyl-L-methionine</keyword>
<keyword evidence="3" id="KW-0489">Methyltransferase</keyword>
<dbReference type="PIRSF" id="PIRSF036525">
    <property type="entry name" value="CobF"/>
    <property type="match status" value="1"/>
</dbReference>
<dbReference type="RefSeq" id="WP_030349508.1">
    <property type="nucleotide sequence ID" value="NZ_AZSP01000388.1"/>
</dbReference>
<dbReference type="GO" id="GO:0032259">
    <property type="term" value="P:methylation"/>
    <property type="evidence" value="ECO:0007669"/>
    <property type="project" value="UniProtKB-KW"/>
</dbReference>
<keyword evidence="8" id="KW-1185">Reference proteome</keyword>
<dbReference type="Gene3D" id="3.40.1010.10">
    <property type="entry name" value="Cobalt-precorrin-4 Transmethylase, Domain 1"/>
    <property type="match status" value="1"/>
</dbReference>
<comment type="pathway">
    <text evidence="1">Cofactor biosynthesis; adenosylcobalamin biosynthesis.</text>
</comment>
<dbReference type="NCBIfam" id="TIGR02434">
    <property type="entry name" value="CobF"/>
    <property type="match status" value="1"/>
</dbReference>
<dbReference type="CDD" id="cd11643">
    <property type="entry name" value="Precorrin-6A-synthase"/>
    <property type="match status" value="1"/>
</dbReference>
<feature type="domain" description="Tetrapyrrole methylase" evidence="6">
    <location>
        <begin position="3"/>
        <end position="242"/>
    </location>
</feature>
<name>A0A2T7SNT0_9ACTN</name>
<dbReference type="InterPro" id="IPR014776">
    <property type="entry name" value="4pyrrole_Mease_sub2"/>
</dbReference>
<dbReference type="EMBL" id="AZSP01000388">
    <property type="protein sequence ID" value="PVE04466.1"/>
    <property type="molecule type" value="Genomic_DNA"/>
</dbReference>
<dbReference type="GO" id="GO:0009236">
    <property type="term" value="P:cobalamin biosynthetic process"/>
    <property type="evidence" value="ECO:0007669"/>
    <property type="project" value="UniProtKB-KW"/>
</dbReference>
<evidence type="ECO:0000313" key="8">
    <source>
        <dbReference type="Proteomes" id="UP000245992"/>
    </source>
</evidence>
<dbReference type="PANTHER" id="PTHR43467">
    <property type="entry name" value="COBALT-PRECORRIN-2 C(20)-METHYLTRANSFERASE"/>
    <property type="match status" value="1"/>
</dbReference>
<organism evidence="7 8">
    <name type="scientific">Streptomyces scopuliridis RB72</name>
    <dbReference type="NCBI Taxonomy" id="1440053"/>
    <lineage>
        <taxon>Bacteria</taxon>
        <taxon>Bacillati</taxon>
        <taxon>Actinomycetota</taxon>
        <taxon>Actinomycetes</taxon>
        <taxon>Kitasatosporales</taxon>
        <taxon>Streptomycetaceae</taxon>
        <taxon>Streptomyces</taxon>
    </lineage>
</organism>
<comment type="caution">
    <text evidence="7">The sequence shown here is derived from an EMBL/GenBank/DDBJ whole genome shotgun (WGS) entry which is preliminary data.</text>
</comment>
<keyword evidence="4" id="KW-0808">Transferase</keyword>
<keyword evidence="2" id="KW-0169">Cobalamin biosynthesis</keyword>
<dbReference type="GO" id="GO:0043819">
    <property type="term" value="F:precorrin-6A synthase (deacetylating) activity"/>
    <property type="evidence" value="ECO:0007669"/>
    <property type="project" value="InterPro"/>
</dbReference>
<dbReference type="STRING" id="1440053.GCA_000718095_00289"/>
<evidence type="ECO:0000313" key="7">
    <source>
        <dbReference type="EMBL" id="PVE04466.1"/>
    </source>
</evidence>
<reference evidence="7 8" key="1">
    <citation type="submission" date="2013-12" db="EMBL/GenBank/DDBJ databases">
        <title>Annotated genome of Streptomyces scopuliridis.</title>
        <authorList>
            <person name="Olson J.B."/>
        </authorList>
    </citation>
    <scope>NUCLEOTIDE SEQUENCE [LARGE SCALE GENOMIC DNA]</scope>
    <source>
        <strain evidence="7 8">RB72</strain>
    </source>
</reference>
<dbReference type="Pfam" id="PF00590">
    <property type="entry name" value="TP_methylase"/>
    <property type="match status" value="1"/>
</dbReference>
<protein>
    <submittedName>
        <fullName evidence="7">Precorrin 6A synthase</fullName>
    </submittedName>
</protein>
<evidence type="ECO:0000259" key="6">
    <source>
        <dbReference type="Pfam" id="PF00590"/>
    </source>
</evidence>
<sequence>MRKVYVIGIGAGDPDQLTVQAVKALRRVDVFFLLDKGAEKSDLIALRHEILRRHAGESAGGRGYRLVEVRDPERERAADGAGYPGTVDDWRSRRAALYERAIIDELSDGDGPDGTEGPDLDRTGAFLVWGDPSLYDSTLPILDEILARGSVRFEYEVIPGISSVSALAARHRVTLTRVGRPVQITTGRRLAEGWPGGVDDVVVMLDAHESFRHQLAADPVIHWGAYVGTDDEILVSGRLSEVADRIGELRSEARARKGWIMDTYLLRRDPGPSGGSPRDRP</sequence>
<dbReference type="InterPro" id="IPR035996">
    <property type="entry name" value="4pyrrol_Methylase_sf"/>
</dbReference>
<dbReference type="Proteomes" id="UP000245992">
    <property type="component" value="Unassembled WGS sequence"/>
</dbReference>
<evidence type="ECO:0000256" key="2">
    <source>
        <dbReference type="ARBA" id="ARBA00022573"/>
    </source>
</evidence>
<accession>A0A2T7SNT0</accession>
<evidence type="ECO:0000256" key="5">
    <source>
        <dbReference type="ARBA" id="ARBA00022691"/>
    </source>
</evidence>
<proteinExistence type="predicted"/>
<dbReference type="AlphaFoldDB" id="A0A2T7SNT0"/>
<dbReference type="PANTHER" id="PTHR43467:SF1">
    <property type="entry name" value="PRECORRIN-6A SYNTHASE [DEACETYLATING]"/>
    <property type="match status" value="1"/>
</dbReference>